<evidence type="ECO:0000313" key="2">
    <source>
        <dbReference type="Proteomes" id="UP000321083"/>
    </source>
</evidence>
<reference evidence="1 2" key="2">
    <citation type="submission" date="2019-08" db="EMBL/GenBank/DDBJ databases">
        <authorList>
            <person name="Henke P."/>
        </authorList>
    </citation>
    <scope>NUCLEOTIDE SEQUENCE [LARGE SCALE GENOMIC DNA]</scope>
    <source>
        <strain evidence="1">Phe10_nw2017</strain>
    </source>
</reference>
<reference evidence="1 2" key="1">
    <citation type="submission" date="2019-08" db="EMBL/GenBank/DDBJ databases">
        <title>100 year-old enigma solved: identification of Planctomyces bekefii, the type genus and species of the phylum Planctomycetes.</title>
        <authorList>
            <person name="Svetlana D.N."/>
            <person name="Overmann J."/>
        </authorList>
    </citation>
    <scope>NUCLEOTIDE SEQUENCE [LARGE SCALE GENOMIC DNA]</scope>
    <source>
        <strain evidence="1">Phe10_nw2017</strain>
    </source>
</reference>
<dbReference type="AlphaFoldDB" id="A0A5C6M9X8"/>
<evidence type="ECO:0000313" key="1">
    <source>
        <dbReference type="EMBL" id="TWW09741.1"/>
    </source>
</evidence>
<dbReference type="EMBL" id="SRHE01000189">
    <property type="protein sequence ID" value="TWW09741.1"/>
    <property type="molecule type" value="Genomic_DNA"/>
</dbReference>
<name>A0A5C6M9X8_9PLAN</name>
<comment type="caution">
    <text evidence="1">The sequence shown here is derived from an EMBL/GenBank/DDBJ whole genome shotgun (WGS) entry which is preliminary data.</text>
</comment>
<keyword evidence="2" id="KW-1185">Reference proteome</keyword>
<gene>
    <name evidence="1" type="ORF">E3A20_11300</name>
</gene>
<proteinExistence type="predicted"/>
<accession>A0A5C6M9X8</accession>
<sequence length="97" mass="10938">MIKARWVNGHAIPVEDVDWPEGSEVFLSRTPLVAEGSEQGLIHEENPTSVSQWLEWYDSLEPLVFEPGEEEEIEGMRRAIREKSSAGLATVLEGLFE</sequence>
<organism evidence="1 2">
    <name type="scientific">Planctomyces bekefii</name>
    <dbReference type="NCBI Taxonomy" id="1653850"/>
    <lineage>
        <taxon>Bacteria</taxon>
        <taxon>Pseudomonadati</taxon>
        <taxon>Planctomycetota</taxon>
        <taxon>Planctomycetia</taxon>
        <taxon>Planctomycetales</taxon>
        <taxon>Planctomycetaceae</taxon>
        <taxon>Planctomyces</taxon>
    </lineage>
</organism>
<dbReference type="Proteomes" id="UP000321083">
    <property type="component" value="Unassembled WGS sequence"/>
</dbReference>
<protein>
    <submittedName>
        <fullName evidence="1">Uncharacterized protein</fullName>
    </submittedName>
</protein>